<dbReference type="OrthoDB" id="4094547at2759"/>
<dbReference type="Proteomes" id="UP000094285">
    <property type="component" value="Unassembled WGS sequence"/>
</dbReference>
<sequence length="367" mass="43672">PMRTFIRHKSHYLSTKWTKEPFSIGYPCNKDSPLRATTHQHLFPDKIATAYDYFIEEHLPNEWPHISYDEYSRYHRMAIEQGPSYITPPPTPSAGLGLLKSLTGNRTKNGVVGLWKRLSPEERNRLETPTKWQYQQQLRVWKGYEVVEYLKRLLDDNLRWNPYPLLGLYPWEIIKDKLRKKAAFQFEFDYYDTLIREAFGRNSARKAKHIFYTDLVHNNPQQHYTWGKVDKLFKQLVPESRSYYHEKEARRLEQSTLTRSPYHSLLFHRYLDQHANSTRPLLDAARGWALLDNNAKRAGEMDRKTTNSRRYKEQLLDIKTAIVMDYLYYTGGVEGIDSDYCWVTDRASKTHGYIYMNRGYYRGELGF</sequence>
<dbReference type="GeneID" id="30984739"/>
<organism evidence="1 2">
    <name type="scientific">Suhomyces tanzawaensis NRRL Y-17324</name>
    <dbReference type="NCBI Taxonomy" id="984487"/>
    <lineage>
        <taxon>Eukaryota</taxon>
        <taxon>Fungi</taxon>
        <taxon>Dikarya</taxon>
        <taxon>Ascomycota</taxon>
        <taxon>Saccharomycotina</taxon>
        <taxon>Pichiomycetes</taxon>
        <taxon>Debaryomycetaceae</taxon>
        <taxon>Suhomyces</taxon>
    </lineage>
</organism>
<accession>A0A1E4SDQ7</accession>
<evidence type="ECO:0000313" key="1">
    <source>
        <dbReference type="EMBL" id="ODV77608.1"/>
    </source>
</evidence>
<dbReference type="EMBL" id="KV453915">
    <property type="protein sequence ID" value="ODV77608.1"/>
    <property type="molecule type" value="Genomic_DNA"/>
</dbReference>
<keyword evidence="2" id="KW-1185">Reference proteome</keyword>
<name>A0A1E4SDQ7_9ASCO</name>
<dbReference type="AlphaFoldDB" id="A0A1E4SDQ7"/>
<reference evidence="2" key="1">
    <citation type="submission" date="2016-05" db="EMBL/GenBank/DDBJ databases">
        <title>Comparative genomics of biotechnologically important yeasts.</title>
        <authorList>
            <consortium name="DOE Joint Genome Institute"/>
            <person name="Riley R."/>
            <person name="Haridas S."/>
            <person name="Wolfe K.H."/>
            <person name="Lopes M.R."/>
            <person name="Hittinger C.T."/>
            <person name="Goker M."/>
            <person name="Salamov A."/>
            <person name="Wisecaver J."/>
            <person name="Long T.M."/>
            <person name="Aerts A.L."/>
            <person name="Barry K."/>
            <person name="Choi C."/>
            <person name="Clum A."/>
            <person name="Coughlan A.Y."/>
            <person name="Deshpande S."/>
            <person name="Douglass A.P."/>
            <person name="Hanson S.J."/>
            <person name="Klenk H.-P."/>
            <person name="Labutti K."/>
            <person name="Lapidus A."/>
            <person name="Lindquist E."/>
            <person name="Lipzen A."/>
            <person name="Meier-Kolthoff J.P."/>
            <person name="Ohm R.A."/>
            <person name="Otillar R.P."/>
            <person name="Pangilinan J."/>
            <person name="Peng Y."/>
            <person name="Rokas A."/>
            <person name="Rosa C.A."/>
            <person name="Scheuner C."/>
            <person name="Sibirny A.A."/>
            <person name="Slot J.C."/>
            <person name="Stielow J.B."/>
            <person name="Sun H."/>
            <person name="Kurtzman C.P."/>
            <person name="Blackwell M."/>
            <person name="Grigoriev I.V."/>
            <person name="Jeffries T.W."/>
        </authorList>
    </citation>
    <scope>NUCLEOTIDE SEQUENCE [LARGE SCALE GENOMIC DNA]</scope>
    <source>
        <strain evidence="2">NRRL Y-17324</strain>
    </source>
</reference>
<gene>
    <name evidence="1" type="ORF">CANTADRAFT_56550</name>
</gene>
<proteinExistence type="predicted"/>
<protein>
    <submittedName>
        <fullName evidence="1">Uncharacterized protein</fullName>
    </submittedName>
</protein>
<dbReference type="RefSeq" id="XP_020062730.1">
    <property type="nucleotide sequence ID" value="XM_020210603.1"/>
</dbReference>
<evidence type="ECO:0000313" key="2">
    <source>
        <dbReference type="Proteomes" id="UP000094285"/>
    </source>
</evidence>
<feature type="non-terminal residue" evidence="1">
    <location>
        <position position="1"/>
    </location>
</feature>